<dbReference type="KEGG" id="vpo:Kpol_1058p24"/>
<accession>A7TJQ8</accession>
<dbReference type="Pfam" id="PF12927">
    <property type="entry name" value="DUF3835"/>
    <property type="match status" value="1"/>
</dbReference>
<evidence type="ECO:0000256" key="3">
    <source>
        <dbReference type="SAM" id="MobiDB-lite"/>
    </source>
</evidence>
<organism evidence="6">
    <name type="scientific">Vanderwaltozyma polyspora (strain ATCC 22028 / DSM 70294 / BCRC 21397 / CBS 2163 / NBRC 10782 / NRRL Y-8283 / UCD 57-17)</name>
    <name type="common">Kluyveromyces polysporus</name>
    <dbReference type="NCBI Taxonomy" id="436907"/>
    <lineage>
        <taxon>Eukaryota</taxon>
        <taxon>Fungi</taxon>
        <taxon>Dikarya</taxon>
        <taxon>Ascomycota</taxon>
        <taxon>Saccharomycotina</taxon>
        <taxon>Saccharomycetes</taxon>
        <taxon>Saccharomycetales</taxon>
        <taxon>Saccharomycetaceae</taxon>
        <taxon>Vanderwaltozyma</taxon>
    </lineage>
</organism>
<feature type="region of interest" description="Disordered" evidence="3">
    <location>
        <begin position="335"/>
        <end position="375"/>
    </location>
</feature>
<dbReference type="GO" id="GO:1990113">
    <property type="term" value="P:RNA polymerase I assembly"/>
    <property type="evidence" value="ECO:0007669"/>
    <property type="project" value="TreeGrafter"/>
</dbReference>
<feature type="region of interest" description="Disordered" evidence="3">
    <location>
        <begin position="885"/>
        <end position="911"/>
    </location>
</feature>
<feature type="compositionally biased region" description="Polar residues" evidence="3">
    <location>
        <begin position="162"/>
        <end position="176"/>
    </location>
</feature>
<dbReference type="Proteomes" id="UP000000267">
    <property type="component" value="Unassembled WGS sequence"/>
</dbReference>
<dbReference type="GeneID" id="5545705"/>
<dbReference type="eggNOG" id="ENOG502QVS0">
    <property type="taxonomic scope" value="Eukaryota"/>
</dbReference>
<keyword evidence="2" id="KW-0175">Coiled coil</keyword>
<feature type="compositionally biased region" description="Polar residues" evidence="3">
    <location>
        <begin position="635"/>
        <end position="644"/>
    </location>
</feature>
<proteinExistence type="inferred from homology"/>
<dbReference type="GO" id="GO:0005737">
    <property type="term" value="C:cytoplasm"/>
    <property type="evidence" value="ECO:0007669"/>
    <property type="project" value="TreeGrafter"/>
</dbReference>
<feature type="region of interest" description="Disordered" evidence="3">
    <location>
        <begin position="162"/>
        <end position="250"/>
    </location>
</feature>
<comment type="similarity">
    <text evidence="1">Belongs to the prefoldin subunit alpha family.</text>
</comment>
<dbReference type="PhylomeDB" id="A7TJQ8"/>
<dbReference type="SUPFAM" id="SSF46579">
    <property type="entry name" value="Prefoldin"/>
    <property type="match status" value="1"/>
</dbReference>
<dbReference type="GO" id="GO:0051082">
    <property type="term" value="F:unfolded protein binding"/>
    <property type="evidence" value="ECO:0007669"/>
    <property type="project" value="InterPro"/>
</dbReference>
<dbReference type="GO" id="GO:1990115">
    <property type="term" value="P:RNA polymerase III assembly"/>
    <property type="evidence" value="ECO:0007669"/>
    <property type="project" value="TreeGrafter"/>
</dbReference>
<dbReference type="OMA" id="FKLKQVC"/>
<evidence type="ECO:0000256" key="1">
    <source>
        <dbReference type="ARBA" id="ARBA00010048"/>
    </source>
</evidence>
<dbReference type="InterPro" id="IPR004127">
    <property type="entry name" value="Prefoldin_subunit_alpha"/>
</dbReference>
<feature type="region of interest" description="Disordered" evidence="3">
    <location>
        <begin position="290"/>
        <end position="314"/>
    </location>
</feature>
<dbReference type="PANTHER" id="PTHR12674">
    <property type="entry name" value="PREFOLDIN SUBUNIT 5"/>
    <property type="match status" value="1"/>
</dbReference>
<dbReference type="STRING" id="436907.A7TJQ8"/>
<dbReference type="GO" id="GO:0006457">
    <property type="term" value="P:protein folding"/>
    <property type="evidence" value="ECO:0007669"/>
    <property type="project" value="InterPro"/>
</dbReference>
<feature type="coiled-coil region" evidence="2">
    <location>
        <begin position="777"/>
        <end position="804"/>
    </location>
</feature>
<dbReference type="RefSeq" id="XP_001645345.1">
    <property type="nucleotide sequence ID" value="XM_001645295.1"/>
</dbReference>
<dbReference type="FunCoup" id="A7TJQ8">
    <property type="interactions" value="139"/>
</dbReference>
<feature type="compositionally biased region" description="Basic and acidic residues" evidence="3">
    <location>
        <begin position="213"/>
        <end position="224"/>
    </location>
</feature>
<evidence type="ECO:0000313" key="5">
    <source>
        <dbReference type="EMBL" id="EDO17487.1"/>
    </source>
</evidence>
<dbReference type="GO" id="GO:0016272">
    <property type="term" value="C:prefoldin complex"/>
    <property type="evidence" value="ECO:0007669"/>
    <property type="project" value="InterPro"/>
</dbReference>
<reference evidence="5 6" key="1">
    <citation type="journal article" date="2007" name="Proc. Natl. Acad. Sci. U.S.A.">
        <title>Independent sorting-out of thousands of duplicated gene pairs in two yeast species descended from a whole-genome duplication.</title>
        <authorList>
            <person name="Scannell D.R."/>
            <person name="Frank A.C."/>
            <person name="Conant G.C."/>
            <person name="Byrne K.P."/>
            <person name="Woolfit M."/>
            <person name="Wolfe K.H."/>
        </authorList>
    </citation>
    <scope>NUCLEOTIDE SEQUENCE [LARGE SCALE GENOMIC DNA]</scope>
    <source>
        <strain evidence="6">ATCC 22028 / DSM 70294 / BCRC 21397 / CBS 2163 / NBRC 10782 / NRRL Y-8283 / UCD 57-17</strain>
    </source>
</reference>
<feature type="region of interest" description="Disordered" evidence="3">
    <location>
        <begin position="615"/>
        <end position="727"/>
    </location>
</feature>
<name>A7TJQ8_VANPO</name>
<dbReference type="InterPro" id="IPR009053">
    <property type="entry name" value="Prefoldin"/>
</dbReference>
<dbReference type="InterPro" id="IPR011599">
    <property type="entry name" value="PFD_alpha_archaea"/>
</dbReference>
<dbReference type="Pfam" id="PF02996">
    <property type="entry name" value="Prefoldin"/>
    <property type="match status" value="1"/>
</dbReference>
<evidence type="ECO:0000256" key="2">
    <source>
        <dbReference type="SAM" id="Coils"/>
    </source>
</evidence>
<feature type="compositionally biased region" description="Acidic residues" evidence="3">
    <location>
        <begin position="294"/>
        <end position="307"/>
    </location>
</feature>
<dbReference type="InterPro" id="IPR024325">
    <property type="entry name" value="DUF3835"/>
</dbReference>
<dbReference type="OrthoDB" id="21413at2759"/>
<dbReference type="EMBL" id="DS480403">
    <property type="protein sequence ID" value="EDO17487.1"/>
    <property type="molecule type" value="Genomic_DNA"/>
</dbReference>
<protein>
    <recommendedName>
        <fullName evidence="4">DUF3835 domain-containing protein</fullName>
    </recommendedName>
</protein>
<gene>
    <name evidence="5" type="ORF">Kpol_1058p24</name>
</gene>
<feature type="compositionally biased region" description="Basic and acidic residues" evidence="3">
    <location>
        <begin position="692"/>
        <end position="727"/>
    </location>
</feature>
<evidence type="ECO:0000313" key="6">
    <source>
        <dbReference type="Proteomes" id="UP000000267"/>
    </source>
</evidence>
<dbReference type="PANTHER" id="PTHR12674:SF2">
    <property type="entry name" value="PREFOLDIN SUBUNIT 5"/>
    <property type="match status" value="1"/>
</dbReference>
<keyword evidence="6" id="KW-1185">Reference proteome</keyword>
<evidence type="ECO:0000259" key="4">
    <source>
        <dbReference type="Pfam" id="PF12927"/>
    </source>
</evidence>
<sequence length="911" mass="102754">MSEVSSELRGFLESVPRTIRSLEEKRAFLEDQKGHYLEVRDKVVSHGGDSGDSSDGTASGGMVFGEVIIGESKLFLNIGYEYYVEKSREEILIFLDEKLKLMEEAMVQFDGKIAESKQTLSNLELFVKSSEGMGGENSEEMDYSDGFQPMEIREELDEDGNVISSSVTPTNKNGSSGLDLDGETGSGTTEAEAEAEEAAKTEVISESGPSFEDTLRGKLTKEVNEVPNIDADNQDNMDRKQSKFNQNMDSSDMYTFADLVEQMDEQDELDNGVVNSDDITYDYDAFENEKYYYSDDEDEDDDDDDLDNTTGYSMIPGFAAQSSFMAQINKLRAENASIEPEKSEQEAQEASKTQESKAKSILKSGKKGKKKAKKSVGFAASLDIHEVENMKEETKKNTHNFPRYQGAMSGADFEDNEPLTKEEFDSELFAKMIGVLGPDEIHDKYLNEIAEEYKKEEEEAQAKRKNRVSRFKLGRKSVHKDDLAKEDVIEKGISAVNDIVEKEPDSKLNVDNKIVTGKKKLSSFRSRNINKSKNIMPDIVEKENIITEIKENEGSIISDIVDKEFPAVSDIVEREEPVSDIVEKEIPVVSDIVEKEVPVVSDIIEKDVSLTISDGAIKKEPRQFGNKKDKRRNAGSKTENQSYAETILETAGVPKVHGNKTEKTKNTNPNKYLSKSMNSLSKPRVKSNKPVLSKEIKEYLKNSDDIEDPKEQSEIEQHDNSKSFPKEIADAIKDTEKKDIKIPSVDFSALSEDMNAMAKAYSLGLYDDDLEDDPGMLVEKLEDFKEYNDQVNELKEEIENFRIDNPMKYENDNESESDSNEIMTEIVENNIPDNYNETNDEIINDYGLNQDKLNESVAMEYHRVKSYMTSKLSDMSIDYSDESKGIEPIDELGNPIKQSRFKSNRLSLNQK</sequence>
<feature type="domain" description="DUF3835" evidence="4">
    <location>
        <begin position="822"/>
        <end position="906"/>
    </location>
</feature>
<feature type="region of interest" description="Disordered" evidence="3">
    <location>
        <begin position="392"/>
        <end position="416"/>
    </location>
</feature>
<feature type="compositionally biased region" description="Basic residues" evidence="3">
    <location>
        <begin position="364"/>
        <end position="374"/>
    </location>
</feature>
<dbReference type="AlphaFoldDB" id="A7TJQ8"/>
<dbReference type="GO" id="GO:1990114">
    <property type="term" value="P:RNA polymerase II core complex assembly"/>
    <property type="evidence" value="ECO:0007669"/>
    <property type="project" value="TreeGrafter"/>
</dbReference>
<dbReference type="HOGENOM" id="CLU_344512_0_0_1"/>
<dbReference type="Gene3D" id="1.10.287.370">
    <property type="match status" value="1"/>
</dbReference>
<dbReference type="InParanoid" id="A7TJQ8"/>